<dbReference type="EMBL" id="CAIX01000443">
    <property type="protein sequence ID" value="CCI50281.1"/>
    <property type="molecule type" value="Genomic_DNA"/>
</dbReference>
<evidence type="ECO:0000256" key="7">
    <source>
        <dbReference type="ARBA" id="ARBA00022801"/>
    </source>
</evidence>
<dbReference type="SUPFAM" id="SSF52833">
    <property type="entry name" value="Thioredoxin-like"/>
    <property type="match status" value="1"/>
</dbReference>
<keyword evidence="5" id="KW-0645">Protease</keyword>
<dbReference type="FunFam" id="3.40.30.10:FF:000025">
    <property type="entry name" value="Glutathione peroxidase"/>
    <property type="match status" value="1"/>
</dbReference>
<dbReference type="PANTHER" id="PTHR21646:SF24">
    <property type="entry name" value="UBIQUITIN CARBOXYL-TERMINAL HYDROLASE"/>
    <property type="match status" value="1"/>
</dbReference>
<evidence type="ECO:0000259" key="12">
    <source>
        <dbReference type="PROSITE" id="PS50235"/>
    </source>
</evidence>
<comment type="caution">
    <text evidence="13">The sequence shown here is derived from an EMBL/GenBank/DDBJ whole genome shotgun (WGS) entry which is preliminary data.</text>
</comment>
<dbReference type="Pfam" id="PF00255">
    <property type="entry name" value="GSHPx"/>
    <property type="match status" value="1"/>
</dbReference>
<keyword evidence="7" id="KW-0378">Hydrolase</keyword>
<evidence type="ECO:0000256" key="6">
    <source>
        <dbReference type="ARBA" id="ARBA00022786"/>
    </source>
</evidence>
<dbReference type="STRING" id="65357.A0A024GU63"/>
<evidence type="ECO:0000313" key="14">
    <source>
        <dbReference type="Proteomes" id="UP000053237"/>
    </source>
</evidence>
<evidence type="ECO:0000256" key="9">
    <source>
        <dbReference type="ARBA" id="ARBA00023002"/>
    </source>
</evidence>
<dbReference type="SUPFAM" id="SSF54001">
    <property type="entry name" value="Cysteine proteinases"/>
    <property type="match status" value="1"/>
</dbReference>
<sequence>MWSRISALIFSPVVHAEAQSAYDFYVNNVKGESVHLKQYTDSPVWIVVNVASACGYTDQNYKELQTLYTKYHDQGLEILAFPCNQFGSQEAKTNEEILSYVQNQYDVTFPIFEKTFVKGPDAIPFFKFLTQKQTGFLTNDIKWNFTKFLIVNGVPIKRYGSSTRPLDIESDIKKALSSTQTQTETIPIASKSIFVCIRFIFWNAEMTAYTPARILPLSSQYGNAEAFVIENAVEFSERHLFPRIRKGIRSSASTDTVKSHKGGLVGLENIGNTCCVQCLSHLPVLMRYFHTICRNDSFVKCQVATAFHALMGKLWSNGKAMEPYELKRVLSRLKPEFQGYEQHDAQEFLRCLLDSMHDEMNTIQTPLAYQEIKTDVHTSDREISDRYWRYHLERNQSFFSDTFCGQLRSEVRCQLCSHRSLCFDTFWDVSLSFPLMKKIKHPILSPLRAVFQSKGNASNKSIDSRNACKSIPSPKSFAFTRSVSPTRKLSEDTSVSLIECLEAFTASELLEESNGFYCSKCRQIGSTLKKIVFYRLPEILVLHLKRFEVKASHCKKNSRHIDFPSDSLDLDRFCATDAVLDGGTMYDLKGVVLHDGTLDDGHYTAECYHDSKKAWYTFNDNSVSSILHPSNNSACPYILFYQRRSEQSLTI</sequence>
<dbReference type="PROSITE" id="PS50235">
    <property type="entry name" value="USP_3"/>
    <property type="match status" value="1"/>
</dbReference>
<comment type="similarity">
    <text evidence="2 10">Belongs to the glutathione peroxidase family.</text>
</comment>
<proteinExistence type="inferred from homology"/>
<dbReference type="GO" id="GO:0004843">
    <property type="term" value="F:cysteine-type deubiquitinase activity"/>
    <property type="evidence" value="ECO:0007669"/>
    <property type="project" value="UniProtKB-EC"/>
</dbReference>
<dbReference type="Gene3D" id="3.90.70.10">
    <property type="entry name" value="Cysteine proteinases"/>
    <property type="match status" value="1"/>
</dbReference>
<dbReference type="InterPro" id="IPR028889">
    <property type="entry name" value="USP"/>
</dbReference>
<dbReference type="OrthoDB" id="292964at2759"/>
<evidence type="ECO:0000256" key="4">
    <source>
        <dbReference type="ARBA" id="ARBA00022559"/>
    </source>
</evidence>
<dbReference type="InParanoid" id="A0A024GU63"/>
<dbReference type="PROSITE" id="PS51355">
    <property type="entry name" value="GLUTATHIONE_PEROXID_3"/>
    <property type="match status" value="1"/>
</dbReference>
<gene>
    <name evidence="13" type="ORF">BN9_119380</name>
</gene>
<evidence type="ECO:0000256" key="2">
    <source>
        <dbReference type="ARBA" id="ARBA00006926"/>
    </source>
</evidence>
<protein>
    <recommendedName>
        <fullName evidence="10">Glutathione peroxidase</fullName>
    </recommendedName>
</protein>
<organism evidence="13 14">
    <name type="scientific">Albugo candida</name>
    <dbReference type="NCBI Taxonomy" id="65357"/>
    <lineage>
        <taxon>Eukaryota</taxon>
        <taxon>Sar</taxon>
        <taxon>Stramenopiles</taxon>
        <taxon>Oomycota</taxon>
        <taxon>Peronosporomycetes</taxon>
        <taxon>Albuginales</taxon>
        <taxon>Albuginaceae</taxon>
        <taxon>Albugo</taxon>
    </lineage>
</organism>
<evidence type="ECO:0000256" key="11">
    <source>
        <dbReference type="SAM" id="SignalP"/>
    </source>
</evidence>
<dbReference type="GO" id="GO:0016579">
    <property type="term" value="P:protein deubiquitination"/>
    <property type="evidence" value="ECO:0007669"/>
    <property type="project" value="InterPro"/>
</dbReference>
<dbReference type="InterPro" id="IPR036249">
    <property type="entry name" value="Thioredoxin-like_sf"/>
</dbReference>
<evidence type="ECO:0000256" key="10">
    <source>
        <dbReference type="RuleBase" id="RU000499"/>
    </source>
</evidence>
<dbReference type="Proteomes" id="UP000053237">
    <property type="component" value="Unassembled WGS sequence"/>
</dbReference>
<keyword evidence="8" id="KW-0788">Thiol protease</keyword>
<evidence type="ECO:0000256" key="8">
    <source>
        <dbReference type="ARBA" id="ARBA00022807"/>
    </source>
</evidence>
<dbReference type="InterPro" id="IPR001394">
    <property type="entry name" value="Peptidase_C19_UCH"/>
</dbReference>
<dbReference type="PROSITE" id="PS00973">
    <property type="entry name" value="USP_2"/>
    <property type="match status" value="1"/>
</dbReference>
<dbReference type="InterPro" id="IPR050185">
    <property type="entry name" value="Ub_carboxyl-term_hydrolase"/>
</dbReference>
<keyword evidence="4 10" id="KW-0575">Peroxidase</keyword>
<dbReference type="CDD" id="cd00340">
    <property type="entry name" value="GSH_Peroxidase"/>
    <property type="match status" value="1"/>
</dbReference>
<dbReference type="CDD" id="cd02257">
    <property type="entry name" value="Peptidase_C19"/>
    <property type="match status" value="1"/>
</dbReference>
<dbReference type="InterPro" id="IPR000889">
    <property type="entry name" value="Glutathione_peroxidase"/>
</dbReference>
<keyword evidence="9 10" id="KW-0560">Oxidoreductase</keyword>
<evidence type="ECO:0000256" key="3">
    <source>
        <dbReference type="ARBA" id="ARBA00009085"/>
    </source>
</evidence>
<feature type="signal peptide" evidence="11">
    <location>
        <begin position="1"/>
        <end position="18"/>
    </location>
</feature>
<evidence type="ECO:0000313" key="13">
    <source>
        <dbReference type="EMBL" id="CCI50281.1"/>
    </source>
</evidence>
<accession>A0A024GU63</accession>
<evidence type="ECO:0000256" key="5">
    <source>
        <dbReference type="ARBA" id="ARBA00022670"/>
    </source>
</evidence>
<evidence type="ECO:0000256" key="1">
    <source>
        <dbReference type="ARBA" id="ARBA00000707"/>
    </source>
</evidence>
<reference evidence="13 14" key="1">
    <citation type="submission" date="2012-05" db="EMBL/GenBank/DDBJ databases">
        <title>Recombination and specialization in a pathogen metapopulation.</title>
        <authorList>
            <person name="Gardiner A."/>
            <person name="Kemen E."/>
            <person name="Schultz-Larsen T."/>
            <person name="MacLean D."/>
            <person name="Van Oosterhout C."/>
            <person name="Jones J.D.G."/>
        </authorList>
    </citation>
    <scope>NUCLEOTIDE SEQUENCE [LARGE SCALE GENOMIC DNA]</scope>
    <source>
        <strain evidence="13 14">Ac Nc2</strain>
    </source>
</reference>
<keyword evidence="14" id="KW-1185">Reference proteome</keyword>
<dbReference type="PRINTS" id="PR01011">
    <property type="entry name" value="GLUTPROXDASE"/>
</dbReference>
<dbReference type="GO" id="GO:0004601">
    <property type="term" value="F:peroxidase activity"/>
    <property type="evidence" value="ECO:0007669"/>
    <property type="project" value="UniProtKB-KW"/>
</dbReference>
<dbReference type="Gene3D" id="3.40.30.10">
    <property type="entry name" value="Glutaredoxin"/>
    <property type="match status" value="1"/>
</dbReference>
<keyword evidence="6" id="KW-0833">Ubl conjugation pathway</keyword>
<dbReference type="InterPro" id="IPR018200">
    <property type="entry name" value="USP_CS"/>
</dbReference>
<dbReference type="InterPro" id="IPR038765">
    <property type="entry name" value="Papain-like_cys_pep_sf"/>
</dbReference>
<dbReference type="Pfam" id="PF00443">
    <property type="entry name" value="UCH"/>
    <property type="match status" value="1"/>
</dbReference>
<comment type="similarity">
    <text evidence="3">Belongs to the peptidase C19 family.</text>
</comment>
<dbReference type="GO" id="GO:0006979">
    <property type="term" value="P:response to oxidative stress"/>
    <property type="evidence" value="ECO:0007669"/>
    <property type="project" value="InterPro"/>
</dbReference>
<feature type="chain" id="PRO_5001529763" description="Glutathione peroxidase" evidence="11">
    <location>
        <begin position="19"/>
        <end position="651"/>
    </location>
</feature>
<comment type="catalytic activity">
    <reaction evidence="1">
        <text>Thiol-dependent hydrolysis of ester, thioester, amide, peptide and isopeptide bonds formed by the C-terminal Gly of ubiquitin (a 76-residue protein attached to proteins as an intracellular targeting signal).</text>
        <dbReference type="EC" id="3.4.19.12"/>
    </reaction>
</comment>
<keyword evidence="11" id="KW-0732">Signal</keyword>
<dbReference type="AlphaFoldDB" id="A0A024GU63"/>
<dbReference type="GO" id="GO:0006508">
    <property type="term" value="P:proteolysis"/>
    <property type="evidence" value="ECO:0007669"/>
    <property type="project" value="UniProtKB-KW"/>
</dbReference>
<feature type="domain" description="USP" evidence="12">
    <location>
        <begin position="265"/>
        <end position="644"/>
    </location>
</feature>
<dbReference type="PROSITE" id="PS00763">
    <property type="entry name" value="GLUTATHIONE_PEROXID_2"/>
    <property type="match status" value="1"/>
</dbReference>
<dbReference type="InterPro" id="IPR029760">
    <property type="entry name" value="GPX_CS"/>
</dbReference>
<dbReference type="PANTHER" id="PTHR21646">
    <property type="entry name" value="UBIQUITIN CARBOXYL-TERMINAL HYDROLASE"/>
    <property type="match status" value="1"/>
</dbReference>
<name>A0A024GU63_9STRA</name>